<dbReference type="PROSITE" id="PS51257">
    <property type="entry name" value="PROKAR_LIPOPROTEIN"/>
    <property type="match status" value="1"/>
</dbReference>
<evidence type="ECO:0000256" key="2">
    <source>
        <dbReference type="SAM" id="SignalP"/>
    </source>
</evidence>
<name>A0A9Q3UQS3_9GAMM</name>
<evidence type="ECO:0000313" key="3">
    <source>
        <dbReference type="EMBL" id="MCC4309829.1"/>
    </source>
</evidence>
<dbReference type="EMBL" id="JAJGNA010000022">
    <property type="protein sequence ID" value="MCC4309829.1"/>
    <property type="molecule type" value="Genomic_DNA"/>
</dbReference>
<feature type="compositionally biased region" description="Acidic residues" evidence="1">
    <location>
        <begin position="54"/>
        <end position="71"/>
    </location>
</feature>
<feature type="signal peptide" evidence="2">
    <location>
        <begin position="1"/>
        <end position="19"/>
    </location>
</feature>
<feature type="compositionally biased region" description="Gly residues" evidence="1">
    <location>
        <begin position="22"/>
        <end position="36"/>
    </location>
</feature>
<dbReference type="RefSeq" id="WP_228234558.1">
    <property type="nucleotide sequence ID" value="NZ_JAJGNA010000022.1"/>
</dbReference>
<comment type="caution">
    <text evidence="3">The sequence shown here is derived from an EMBL/GenBank/DDBJ whole genome shotgun (WGS) entry which is preliminary data.</text>
</comment>
<proteinExistence type="predicted"/>
<gene>
    <name evidence="3" type="ORF">LL252_14740</name>
</gene>
<reference evidence="3" key="1">
    <citation type="submission" date="2021-10" db="EMBL/GenBank/DDBJ databases">
        <title>The diversity and Nitrogen Metabolism of Culturable Nitrate-Utilizing Bacteria Within the Oxygen Minimum Zone of the Changjiang (Yangtze River)Estuary.</title>
        <authorList>
            <person name="Zhang D."/>
            <person name="Zheng J."/>
            <person name="Liu S."/>
            <person name="He W."/>
        </authorList>
    </citation>
    <scope>NUCLEOTIDE SEQUENCE</scope>
    <source>
        <strain evidence="3">FXH-223</strain>
    </source>
</reference>
<feature type="chain" id="PRO_5040222415" evidence="2">
    <location>
        <begin position="20"/>
        <end position="670"/>
    </location>
</feature>
<keyword evidence="2" id="KW-0732">Signal</keyword>
<sequence>MFRSLAKTLVLMMMLAALAACGGGGGSSGGPSGNGGAETPNNPDNPDNPGDPNEPGDPDNPGDPDDPDNPDEPGNPGDDMDDEERAATVGLIDTNNHFTASVCPGTVLDVPLGNAIDVVTCENEALTNISLGNDNLLGLVCADTVAGTDTALVESLSDVEFLPNCVMESTVYLRDTITGLLDGTSPITQELCPNADNPVLCVVDVLQTTPETLQSALTVLGCEDALNPQTCLTGVANNLASGELLIGTLNTLSTAVCPVAANAGDFNPQDCVTEVLTGVGSVLNVAGLPGVGEICGDQADPLTCLLEAGELLSPVTDALGGVPVVGELVNSLLGAIESDPGNLDLLETLPQLLAGIPVVGDLIGDALENGGGEDANPLFALLEQLQGLPEMVAEVPVLGDLLNGLAGGDAGGLPLDALDLESLADALTNGDLSQLSAPVQEVLDQVPVLGPLVGQLLGAVNCESGDPLQCLTSASDQLGQFTDLLGEVPVLGDLLNPLIGTLLGAVEGGGEGGDPLASLTGALDQLPVAGDLLNEVLGTLLGGEGGVDPSNPGDLLNPALGLLEEVPVLGDLANELLGGLLSGGPLDGEAGLENLLGGLLDQDFALIPAVGDLLEQIPALGEPLVSVLDTVAGDDGLLENILSPIADVLEGIPGLGDLLGGLLDGLFGWT</sequence>
<accession>A0A9Q3UQS3</accession>
<feature type="region of interest" description="Disordered" evidence="1">
    <location>
        <begin position="22"/>
        <end position="82"/>
    </location>
</feature>
<evidence type="ECO:0000313" key="4">
    <source>
        <dbReference type="Proteomes" id="UP001108027"/>
    </source>
</evidence>
<feature type="compositionally biased region" description="Low complexity" evidence="1">
    <location>
        <begin position="40"/>
        <end position="53"/>
    </location>
</feature>
<protein>
    <submittedName>
        <fullName evidence="3">Uncharacterized protein</fullName>
    </submittedName>
</protein>
<organism evidence="3 4">
    <name type="scientific">Alloalcanivorax marinus</name>
    <dbReference type="NCBI Taxonomy" id="1177169"/>
    <lineage>
        <taxon>Bacteria</taxon>
        <taxon>Pseudomonadati</taxon>
        <taxon>Pseudomonadota</taxon>
        <taxon>Gammaproteobacteria</taxon>
        <taxon>Oceanospirillales</taxon>
        <taxon>Alcanivoracaceae</taxon>
        <taxon>Alloalcanivorax</taxon>
    </lineage>
</organism>
<dbReference type="AlphaFoldDB" id="A0A9Q3UQS3"/>
<dbReference type="Proteomes" id="UP001108027">
    <property type="component" value="Unassembled WGS sequence"/>
</dbReference>
<evidence type="ECO:0000256" key="1">
    <source>
        <dbReference type="SAM" id="MobiDB-lite"/>
    </source>
</evidence>
<keyword evidence="4" id="KW-1185">Reference proteome</keyword>